<dbReference type="Proteomes" id="UP000522590">
    <property type="component" value="Unassembled WGS sequence"/>
</dbReference>
<dbReference type="GeneID" id="89478734"/>
<organism evidence="1 2">
    <name type="scientific">Komagataeibacter swingsii</name>
    <dbReference type="NCBI Taxonomy" id="215220"/>
    <lineage>
        <taxon>Bacteria</taxon>
        <taxon>Pseudomonadati</taxon>
        <taxon>Pseudomonadota</taxon>
        <taxon>Alphaproteobacteria</taxon>
        <taxon>Acetobacterales</taxon>
        <taxon>Acetobacteraceae</taxon>
        <taxon>Komagataeibacter</taxon>
    </lineage>
</organism>
<comment type="caution">
    <text evidence="1">The sequence shown here is derived from an EMBL/GenBank/DDBJ whole genome shotgun (WGS) entry which is preliminary data.</text>
</comment>
<proteinExistence type="predicted"/>
<protein>
    <recommendedName>
        <fullName evidence="3">ABM domain-containing protein</fullName>
    </recommendedName>
</protein>
<dbReference type="SUPFAM" id="SSF54909">
    <property type="entry name" value="Dimeric alpha+beta barrel"/>
    <property type="match status" value="1"/>
</dbReference>
<gene>
    <name evidence="1" type="ORF">HUK81_14045</name>
</gene>
<dbReference type="InterPro" id="IPR011008">
    <property type="entry name" value="Dimeric_a/b-barrel"/>
</dbReference>
<dbReference type="Gene3D" id="3.30.70.100">
    <property type="match status" value="1"/>
</dbReference>
<name>A0A850P856_9PROT</name>
<reference evidence="1 2" key="1">
    <citation type="submission" date="2020-06" db="EMBL/GenBank/DDBJ databases">
        <title>Description of novel acetic acid bacteria.</title>
        <authorList>
            <person name="Sombolestani A."/>
        </authorList>
    </citation>
    <scope>NUCLEOTIDE SEQUENCE [LARGE SCALE GENOMIC DNA]</scope>
    <source>
        <strain evidence="1 2">LMG 25</strain>
    </source>
</reference>
<accession>A0A850P856</accession>
<dbReference type="AlphaFoldDB" id="A0A850P856"/>
<sequence length="117" mass="13437">MKNEIYSIYHLSIDPTKFEAFKTLIEQIVEATSKEPDTTTYEYVVNADKSVVHIVEKYRTQGLLPHVQQTFTPFAERFLDFAKVEKLFVYGDTTPDIRATLDGFGAQYLTPFAGFSR</sequence>
<dbReference type="RefSeq" id="WP_035351815.1">
    <property type="nucleotide sequence ID" value="NZ_JABXXS010000039.1"/>
</dbReference>
<evidence type="ECO:0000313" key="2">
    <source>
        <dbReference type="Proteomes" id="UP000522590"/>
    </source>
</evidence>
<evidence type="ECO:0000313" key="1">
    <source>
        <dbReference type="EMBL" id="NVN38042.1"/>
    </source>
</evidence>
<evidence type="ECO:0008006" key="3">
    <source>
        <dbReference type="Google" id="ProtNLM"/>
    </source>
</evidence>
<dbReference type="EMBL" id="JABXXS010000039">
    <property type="protein sequence ID" value="NVN38042.1"/>
    <property type="molecule type" value="Genomic_DNA"/>
</dbReference>